<dbReference type="EMBL" id="MFMU01000015">
    <property type="protein sequence ID" value="OGG92938.1"/>
    <property type="molecule type" value="Genomic_DNA"/>
</dbReference>
<evidence type="ECO:0000259" key="2">
    <source>
        <dbReference type="Pfam" id="PF01370"/>
    </source>
</evidence>
<dbReference type="PANTHER" id="PTHR43000">
    <property type="entry name" value="DTDP-D-GLUCOSE 4,6-DEHYDRATASE-RELATED"/>
    <property type="match status" value="1"/>
</dbReference>
<evidence type="ECO:0000313" key="4">
    <source>
        <dbReference type="Proteomes" id="UP000176867"/>
    </source>
</evidence>
<dbReference type="AlphaFoldDB" id="A0A1F6G493"/>
<proteinExistence type="inferred from homology"/>
<organism evidence="3 4">
    <name type="scientific">Candidatus Kaiserbacteria bacterium RIFOXYD1_FULL_47_14</name>
    <dbReference type="NCBI Taxonomy" id="1798533"/>
    <lineage>
        <taxon>Bacteria</taxon>
        <taxon>Candidatus Kaiseribacteriota</taxon>
    </lineage>
</organism>
<protein>
    <recommendedName>
        <fullName evidence="2">NAD-dependent epimerase/dehydratase domain-containing protein</fullName>
    </recommendedName>
</protein>
<evidence type="ECO:0000256" key="1">
    <source>
        <dbReference type="ARBA" id="ARBA00007637"/>
    </source>
</evidence>
<dbReference type="Proteomes" id="UP000176867">
    <property type="component" value="Unassembled WGS sequence"/>
</dbReference>
<dbReference type="Gene3D" id="3.40.50.720">
    <property type="entry name" value="NAD(P)-binding Rossmann-like Domain"/>
    <property type="match status" value="1"/>
</dbReference>
<reference evidence="3 4" key="1">
    <citation type="journal article" date="2016" name="Nat. Commun.">
        <title>Thousands of microbial genomes shed light on interconnected biogeochemical processes in an aquifer system.</title>
        <authorList>
            <person name="Anantharaman K."/>
            <person name="Brown C.T."/>
            <person name="Hug L.A."/>
            <person name="Sharon I."/>
            <person name="Castelle C.J."/>
            <person name="Probst A.J."/>
            <person name="Thomas B.C."/>
            <person name="Singh A."/>
            <person name="Wilkins M.J."/>
            <person name="Karaoz U."/>
            <person name="Brodie E.L."/>
            <person name="Williams K.H."/>
            <person name="Hubbard S.S."/>
            <person name="Banfield J.F."/>
        </authorList>
    </citation>
    <scope>NUCLEOTIDE SEQUENCE [LARGE SCALE GENOMIC DNA]</scope>
</reference>
<comment type="caution">
    <text evidence="3">The sequence shown here is derived from an EMBL/GenBank/DDBJ whole genome shotgun (WGS) entry which is preliminary data.</text>
</comment>
<dbReference type="Pfam" id="PF01370">
    <property type="entry name" value="Epimerase"/>
    <property type="match status" value="1"/>
</dbReference>
<dbReference type="STRING" id="1798533.A2609_01740"/>
<dbReference type="SUPFAM" id="SSF51735">
    <property type="entry name" value="NAD(P)-binding Rossmann-fold domains"/>
    <property type="match status" value="1"/>
</dbReference>
<dbReference type="InterPro" id="IPR036291">
    <property type="entry name" value="NAD(P)-bd_dom_sf"/>
</dbReference>
<gene>
    <name evidence="3" type="ORF">A2609_01740</name>
</gene>
<sequence length="359" mass="39934">MNHTLDSARHRVLITGGAGFLGSHLVKYLLEKTDSDIVVFDQLEESSQVSNNRVTYYKGNIFSQKDVNDVFKTHGPFVTVYHCAASMPDKSVSDDVLWKTNVTGTEIVAHCAVKNKVRSFIFTSSNVLYGIPKELPTTEETPANPLEIYGKSKVEAEKILAQFRGEMNIQIFRCPVITGLGRLGLQAILFEFISEGRNAYVLGNGSNIYQFADAVDVCAALEKASYVEGYDIYNIGSDEVLSLKEIYQKVIHFAGSTSKVVSIPKIPALFMLSVLNKLNISPLGVYQYTMYGQSLYTDTTKIKSKLNWKPEKTNVGTFIENYEWYKANKGTFSGVGSEQTSSNRSVPKMGIFKLLKILS</sequence>
<evidence type="ECO:0000313" key="3">
    <source>
        <dbReference type="EMBL" id="OGG92938.1"/>
    </source>
</evidence>
<dbReference type="InterPro" id="IPR001509">
    <property type="entry name" value="Epimerase_deHydtase"/>
</dbReference>
<name>A0A1F6G493_9BACT</name>
<feature type="domain" description="NAD-dependent epimerase/dehydratase" evidence="2">
    <location>
        <begin position="12"/>
        <end position="236"/>
    </location>
</feature>
<accession>A0A1F6G493</accession>
<comment type="similarity">
    <text evidence="1">Belongs to the NAD(P)-dependent epimerase/dehydratase family.</text>
</comment>